<feature type="signal peptide" evidence="7">
    <location>
        <begin position="1"/>
        <end position="28"/>
    </location>
</feature>
<feature type="chain" id="PRO_5020587522" evidence="7">
    <location>
        <begin position="29"/>
        <end position="749"/>
    </location>
</feature>
<dbReference type="InterPro" id="IPR001775">
    <property type="entry name" value="GspD/PilQ"/>
</dbReference>
<dbReference type="Pfam" id="PF00263">
    <property type="entry name" value="Secretin"/>
    <property type="match status" value="1"/>
</dbReference>
<dbReference type="AlphaFoldDB" id="A0A4R6R576"/>
<dbReference type="SUPFAM" id="SSF48452">
    <property type="entry name" value="TPR-like"/>
    <property type="match status" value="1"/>
</dbReference>
<name>A0A4R6R576_9BURK</name>
<evidence type="ECO:0000256" key="7">
    <source>
        <dbReference type="SAM" id="SignalP"/>
    </source>
</evidence>
<dbReference type="GO" id="GO:0019867">
    <property type="term" value="C:outer membrane"/>
    <property type="evidence" value="ECO:0007669"/>
    <property type="project" value="InterPro"/>
</dbReference>
<evidence type="ECO:0000256" key="1">
    <source>
        <dbReference type="ARBA" id="ARBA00004370"/>
    </source>
</evidence>
<dbReference type="Pfam" id="PF07660">
    <property type="entry name" value="STN"/>
    <property type="match status" value="1"/>
</dbReference>
<dbReference type="GO" id="GO:0015627">
    <property type="term" value="C:type II protein secretion system complex"/>
    <property type="evidence" value="ECO:0007669"/>
    <property type="project" value="TreeGrafter"/>
</dbReference>
<feature type="compositionally biased region" description="Low complexity" evidence="6">
    <location>
        <begin position="713"/>
        <end position="729"/>
    </location>
</feature>
<dbReference type="InterPro" id="IPR038591">
    <property type="entry name" value="NolW-like_sf"/>
</dbReference>
<comment type="similarity">
    <text evidence="5">Belongs to the bacterial secretin family.</text>
</comment>
<evidence type="ECO:0000256" key="4">
    <source>
        <dbReference type="ARBA" id="ARBA00023237"/>
    </source>
</evidence>
<keyword evidence="10" id="KW-1185">Reference proteome</keyword>
<feature type="region of interest" description="Disordered" evidence="6">
    <location>
        <begin position="594"/>
        <end position="616"/>
    </location>
</feature>
<dbReference type="Gene3D" id="3.30.1370.130">
    <property type="match status" value="1"/>
</dbReference>
<dbReference type="PRINTS" id="PR00811">
    <property type="entry name" value="BCTERIALGSPD"/>
</dbReference>
<organism evidence="9 10">
    <name type="scientific">Aquabacterium commune</name>
    <dbReference type="NCBI Taxonomy" id="70586"/>
    <lineage>
        <taxon>Bacteria</taxon>
        <taxon>Pseudomonadati</taxon>
        <taxon>Pseudomonadota</taxon>
        <taxon>Betaproteobacteria</taxon>
        <taxon>Burkholderiales</taxon>
        <taxon>Aquabacterium</taxon>
    </lineage>
</organism>
<evidence type="ECO:0000256" key="5">
    <source>
        <dbReference type="RuleBase" id="RU004003"/>
    </source>
</evidence>
<dbReference type="PROSITE" id="PS51257">
    <property type="entry name" value="PROKAR_LIPOPROTEIN"/>
    <property type="match status" value="1"/>
</dbReference>
<dbReference type="InterPro" id="IPR011662">
    <property type="entry name" value="Secretin/TonB_short_N"/>
</dbReference>
<dbReference type="InterPro" id="IPR011990">
    <property type="entry name" value="TPR-like_helical_dom_sf"/>
</dbReference>
<keyword evidence="7" id="KW-0732">Signal</keyword>
<dbReference type="PANTHER" id="PTHR30332:SF17">
    <property type="entry name" value="TYPE IV PILIATION SYSTEM PROTEIN DR_0774-RELATED"/>
    <property type="match status" value="1"/>
</dbReference>
<evidence type="ECO:0000313" key="10">
    <source>
        <dbReference type="Proteomes" id="UP000294593"/>
    </source>
</evidence>
<keyword evidence="4" id="KW-0998">Cell outer membrane</keyword>
<evidence type="ECO:0000256" key="3">
    <source>
        <dbReference type="ARBA" id="ARBA00023136"/>
    </source>
</evidence>
<feature type="region of interest" description="Disordered" evidence="6">
    <location>
        <begin position="710"/>
        <end position="749"/>
    </location>
</feature>
<evidence type="ECO:0000256" key="2">
    <source>
        <dbReference type="ARBA" id="ARBA00022448"/>
    </source>
</evidence>
<evidence type="ECO:0000313" key="9">
    <source>
        <dbReference type="EMBL" id="TDP81023.1"/>
    </source>
</evidence>
<keyword evidence="3" id="KW-0472">Membrane</keyword>
<dbReference type="Gene3D" id="3.30.1370.120">
    <property type="match status" value="1"/>
</dbReference>
<reference evidence="9 10" key="1">
    <citation type="submission" date="2019-03" db="EMBL/GenBank/DDBJ databases">
        <title>Genomic Encyclopedia of Type Strains, Phase IV (KMG-IV): sequencing the most valuable type-strain genomes for metagenomic binning, comparative biology and taxonomic classification.</title>
        <authorList>
            <person name="Goeker M."/>
        </authorList>
    </citation>
    <scope>NUCLEOTIDE SEQUENCE [LARGE SCALE GENOMIC DNA]</scope>
    <source>
        <strain evidence="9 10">DSM 11901</strain>
    </source>
</reference>
<dbReference type="PRINTS" id="PR01032">
    <property type="entry name" value="PHAGEIV"/>
</dbReference>
<dbReference type="InterPro" id="IPR050810">
    <property type="entry name" value="Bact_Secretion_Sys_Channel"/>
</dbReference>
<feature type="domain" description="Secretin/TonB short N-terminal" evidence="8">
    <location>
        <begin position="214"/>
        <end position="265"/>
    </location>
</feature>
<comment type="subcellular location">
    <subcellularLocation>
        <location evidence="1">Membrane</location>
    </subcellularLocation>
</comment>
<dbReference type="EMBL" id="SNXW01000009">
    <property type="protein sequence ID" value="TDP81023.1"/>
    <property type="molecule type" value="Genomic_DNA"/>
</dbReference>
<protein>
    <submittedName>
        <fullName evidence="9">General secretion pathway protein D</fullName>
    </submittedName>
</protein>
<dbReference type="GO" id="GO:0009306">
    <property type="term" value="P:protein secretion"/>
    <property type="evidence" value="ECO:0007669"/>
    <property type="project" value="InterPro"/>
</dbReference>
<comment type="caution">
    <text evidence="9">The sequence shown here is derived from an EMBL/GenBank/DDBJ whole genome shotgun (WGS) entry which is preliminary data.</text>
</comment>
<proteinExistence type="inferred from homology"/>
<gene>
    <name evidence="9" type="ORF">EV672_10963</name>
</gene>
<dbReference type="InterPro" id="IPR004846">
    <property type="entry name" value="T2SS/T3SS_dom"/>
</dbReference>
<evidence type="ECO:0000256" key="6">
    <source>
        <dbReference type="SAM" id="MobiDB-lite"/>
    </source>
</evidence>
<evidence type="ECO:0000259" key="8">
    <source>
        <dbReference type="SMART" id="SM00965"/>
    </source>
</evidence>
<dbReference type="SMART" id="SM00965">
    <property type="entry name" value="STN"/>
    <property type="match status" value="1"/>
</dbReference>
<keyword evidence="2" id="KW-0813">Transport</keyword>
<dbReference type="Gene3D" id="1.25.40.10">
    <property type="entry name" value="Tetratricopeptide repeat domain"/>
    <property type="match status" value="1"/>
</dbReference>
<sequence>MTMSKHSFIRWRLSGWGLAASLMLAACAGPAAIEEAEMLSRGGQYESAVARLQGALKERPEDRALRLAVLKEQDRAVAALSAQAHAARDAGQPDELKRVFTRMAQIAPQHPRTQALRTEVDRLQRRARLFNDAQAAVEAKTFERAEASLRELLAEEPHNPRARNLLNRVEDIRANQARKQATQTLAVGTKPVTLEFREAPLKSVFEALARAASLNFVFDKDVRGDTKTTVFLRNISVDEALRVILGTQQLGYKLLNENTVLVFPATQQKQRDVLDTVTKSYFLANTDPKQAQALVRTVAKTRDIFIDERLNLMVVRDTPEVVRLIDRLMQNLDVAEAEVVMELEVLEVSSTKVDEIGLSLPEVFNYGVPNSTAALSSVSGLRWSTANPAAIATLKSSRGMSNLLANPSIRARNREKAKVLLGEKLPVFTTTSTANVGVSSSVSYLDVGLKLEVEPQVQLDGDVTIKVALEVSSVTRQVAGPQNSIAYQIGTRQASTTLRIRDGETQILAGLISDNESRNSSGVPGLHDLPIAGRLFGTTKDSRDKTEVILLITPRVVRNVMQPSVAGAMSPSGTEAQPGAMPMTLRDDAQAVLPTAGSGLGGLPGARPGATGRAGAGAGAPVLGLTGPEEVLPGASFQVIVNNPTAQPITTTVTVDSTVLDIATPGGESGRISVTVPPKGRKPLMLRAKAEVTLSDTIVGMDAGEPLRLRVRNPATPDPADAADNVDPTQLEAPPPATNPDGSPANEFH</sequence>
<accession>A0A4R6R576</accession>
<dbReference type="Proteomes" id="UP000294593">
    <property type="component" value="Unassembled WGS sequence"/>
</dbReference>
<dbReference type="PANTHER" id="PTHR30332">
    <property type="entry name" value="PROBABLE GENERAL SECRETION PATHWAY PROTEIN D"/>
    <property type="match status" value="1"/>
</dbReference>